<name>A0A4R2NNM2_9FLAO</name>
<proteinExistence type="predicted"/>
<keyword evidence="1" id="KW-0812">Transmembrane</keyword>
<sequence length="183" mass="21612">MENDKLTQLWNLQKNNSSDDTPENIIKLAKKQRSNQFISIGILSITVVILIAYTIYCSVYKWNNFTIGLLLMISSLVFRIMLEFVSLHKKERQLISLDNKSFQKYLEKHFQLRKKINYIITPLCFAVYTFGFTLLLPYFKQEFSKGFYTYLLISGFLSIFIIAVIVFFSIKKEHKGFETLREE</sequence>
<evidence type="ECO:0000313" key="3">
    <source>
        <dbReference type="Proteomes" id="UP000294564"/>
    </source>
</evidence>
<feature type="transmembrane region" description="Helical" evidence="1">
    <location>
        <begin position="147"/>
        <end position="170"/>
    </location>
</feature>
<feature type="transmembrane region" description="Helical" evidence="1">
    <location>
        <begin position="62"/>
        <end position="82"/>
    </location>
</feature>
<evidence type="ECO:0000313" key="2">
    <source>
        <dbReference type="EMBL" id="TCP22884.1"/>
    </source>
</evidence>
<accession>A0A4R2NNM2</accession>
<organism evidence="2 3">
    <name type="scientific">Tenacibaculum skagerrakense</name>
    <dbReference type="NCBI Taxonomy" id="186571"/>
    <lineage>
        <taxon>Bacteria</taxon>
        <taxon>Pseudomonadati</taxon>
        <taxon>Bacteroidota</taxon>
        <taxon>Flavobacteriia</taxon>
        <taxon>Flavobacteriales</taxon>
        <taxon>Flavobacteriaceae</taxon>
        <taxon>Tenacibaculum</taxon>
    </lineage>
</organism>
<keyword evidence="3" id="KW-1185">Reference proteome</keyword>
<comment type="caution">
    <text evidence="2">The sequence shown here is derived from an EMBL/GenBank/DDBJ whole genome shotgun (WGS) entry which is preliminary data.</text>
</comment>
<evidence type="ECO:0008006" key="4">
    <source>
        <dbReference type="Google" id="ProtNLM"/>
    </source>
</evidence>
<evidence type="ECO:0000256" key="1">
    <source>
        <dbReference type="SAM" id="Phobius"/>
    </source>
</evidence>
<feature type="transmembrane region" description="Helical" evidence="1">
    <location>
        <begin position="37"/>
        <end position="56"/>
    </location>
</feature>
<feature type="transmembrane region" description="Helical" evidence="1">
    <location>
        <begin position="116"/>
        <end position="135"/>
    </location>
</feature>
<dbReference type="EMBL" id="SLXM01000010">
    <property type="protein sequence ID" value="TCP22884.1"/>
    <property type="molecule type" value="Genomic_DNA"/>
</dbReference>
<protein>
    <recommendedName>
        <fullName evidence="4">DUF3278 domain-containing protein</fullName>
    </recommendedName>
</protein>
<dbReference type="OrthoDB" id="659392at2"/>
<dbReference type="RefSeq" id="WP_132795669.1">
    <property type="nucleotide sequence ID" value="NZ_SLXM01000010.1"/>
</dbReference>
<keyword evidence="1" id="KW-0472">Membrane</keyword>
<keyword evidence="1" id="KW-1133">Transmembrane helix</keyword>
<reference evidence="2 3" key="1">
    <citation type="submission" date="2019-03" db="EMBL/GenBank/DDBJ databases">
        <title>Genomic Encyclopedia of Type Strains, Phase IV (KMG-IV): sequencing the most valuable type-strain genomes for metagenomic binning, comparative biology and taxonomic classification.</title>
        <authorList>
            <person name="Goeker M."/>
        </authorList>
    </citation>
    <scope>NUCLEOTIDE SEQUENCE [LARGE SCALE GENOMIC DNA]</scope>
    <source>
        <strain evidence="2 3">DSM 14836</strain>
    </source>
</reference>
<dbReference type="AlphaFoldDB" id="A0A4R2NNM2"/>
<dbReference type="Proteomes" id="UP000294564">
    <property type="component" value="Unassembled WGS sequence"/>
</dbReference>
<gene>
    <name evidence="2" type="ORF">EV195_11011</name>
</gene>